<dbReference type="EMBL" id="JACXVP010000012">
    <property type="protein sequence ID" value="KAG5571399.1"/>
    <property type="molecule type" value="Genomic_DNA"/>
</dbReference>
<accession>A0A9J5W7U1</accession>
<reference evidence="1 2" key="1">
    <citation type="submission" date="2020-09" db="EMBL/GenBank/DDBJ databases">
        <title>De no assembly of potato wild relative species, Solanum commersonii.</title>
        <authorList>
            <person name="Cho K."/>
        </authorList>
    </citation>
    <scope>NUCLEOTIDE SEQUENCE [LARGE SCALE GENOMIC DNA]</scope>
    <source>
        <strain evidence="1">LZ3.2</strain>
        <tissue evidence="1">Leaf</tissue>
    </source>
</reference>
<evidence type="ECO:0000313" key="1">
    <source>
        <dbReference type="EMBL" id="KAG5571399.1"/>
    </source>
</evidence>
<evidence type="ECO:0000313" key="2">
    <source>
        <dbReference type="Proteomes" id="UP000824120"/>
    </source>
</evidence>
<proteinExistence type="predicted"/>
<protein>
    <submittedName>
        <fullName evidence="1">Uncharacterized protein</fullName>
    </submittedName>
</protein>
<dbReference type="Proteomes" id="UP000824120">
    <property type="component" value="Chromosome 12"/>
</dbReference>
<sequence length="114" mass="12646">MGLEITFCSSVLRPEGKGQVGDEMDSLRVTDFFCETAINQPNGGSLICSAIQTKCTEWSSTAQIFNYYKYLFKFLRGRKAKTTILITSGIGSTWVLLERVNPSPSPTHSVQESE</sequence>
<comment type="caution">
    <text evidence="1">The sequence shown here is derived from an EMBL/GenBank/DDBJ whole genome shotgun (WGS) entry which is preliminary data.</text>
</comment>
<name>A0A9J5W7U1_SOLCO</name>
<gene>
    <name evidence="1" type="ORF">H5410_061165</name>
</gene>
<organism evidence="1 2">
    <name type="scientific">Solanum commersonii</name>
    <name type="common">Commerson's wild potato</name>
    <name type="synonym">Commerson's nightshade</name>
    <dbReference type="NCBI Taxonomy" id="4109"/>
    <lineage>
        <taxon>Eukaryota</taxon>
        <taxon>Viridiplantae</taxon>
        <taxon>Streptophyta</taxon>
        <taxon>Embryophyta</taxon>
        <taxon>Tracheophyta</taxon>
        <taxon>Spermatophyta</taxon>
        <taxon>Magnoliopsida</taxon>
        <taxon>eudicotyledons</taxon>
        <taxon>Gunneridae</taxon>
        <taxon>Pentapetalae</taxon>
        <taxon>asterids</taxon>
        <taxon>lamiids</taxon>
        <taxon>Solanales</taxon>
        <taxon>Solanaceae</taxon>
        <taxon>Solanoideae</taxon>
        <taxon>Solaneae</taxon>
        <taxon>Solanum</taxon>
    </lineage>
</organism>
<dbReference type="AlphaFoldDB" id="A0A9J5W7U1"/>
<keyword evidence="2" id="KW-1185">Reference proteome</keyword>